<evidence type="ECO:0000313" key="1">
    <source>
        <dbReference type="EMBL" id="MBC5834050.1"/>
    </source>
</evidence>
<reference evidence="1 2" key="1">
    <citation type="submission" date="2020-08" db="EMBL/GenBank/DDBJ databases">
        <title>Description of novel Flavobacterium F-408 isolate.</title>
        <authorList>
            <person name="Saticioglu I.B."/>
            <person name="Duman M."/>
            <person name="Altun S."/>
        </authorList>
    </citation>
    <scope>NUCLEOTIDE SEQUENCE [LARGE SCALE GENOMIC DNA]</scope>
    <source>
        <strain evidence="1 2">F-408</strain>
    </source>
</reference>
<dbReference type="InterPro" id="IPR022468">
    <property type="entry name" value="PhnX-like"/>
</dbReference>
<organism evidence="1 2">
    <name type="scientific">Flavobacterium bernardetii</name>
    <dbReference type="NCBI Taxonomy" id="2813823"/>
    <lineage>
        <taxon>Bacteria</taxon>
        <taxon>Pseudomonadati</taxon>
        <taxon>Bacteroidota</taxon>
        <taxon>Flavobacteriia</taxon>
        <taxon>Flavobacteriales</taxon>
        <taxon>Flavobacteriaceae</taxon>
        <taxon>Flavobacterium</taxon>
    </lineage>
</organism>
<comment type="caution">
    <text evidence="1">The sequence shown here is derived from an EMBL/GenBank/DDBJ whole genome shotgun (WGS) entry which is preliminary data.</text>
</comment>
<dbReference type="PANTHER" id="PTHR43434:SF19">
    <property type="entry name" value="PHOSPHONOACETALDEHYDE HYDROLASE"/>
    <property type="match status" value="1"/>
</dbReference>
<dbReference type="SFLD" id="SFLDG01129">
    <property type="entry name" value="C1.5:_HAD__Beta-PGM__Phosphata"/>
    <property type="match status" value="1"/>
</dbReference>
<dbReference type="InterPro" id="IPR023198">
    <property type="entry name" value="PGP-like_dom2"/>
</dbReference>
<dbReference type="InterPro" id="IPR041492">
    <property type="entry name" value="HAD_2"/>
</dbReference>
<dbReference type="InterPro" id="IPR023214">
    <property type="entry name" value="HAD_sf"/>
</dbReference>
<dbReference type="RefSeq" id="WP_166125266.1">
    <property type="nucleotide sequence ID" value="NZ_JAANOQ010000001.1"/>
</dbReference>
<dbReference type="InterPro" id="IPR050155">
    <property type="entry name" value="HAD-like_hydrolase_sf"/>
</dbReference>
<accession>A0ABR7IW99</accession>
<protein>
    <submittedName>
        <fullName evidence="1">Phosphonatase-like hydrolase</fullName>
    </submittedName>
</protein>
<dbReference type="Gene3D" id="3.40.50.1000">
    <property type="entry name" value="HAD superfamily/HAD-like"/>
    <property type="match status" value="1"/>
</dbReference>
<dbReference type="PANTHER" id="PTHR43434">
    <property type="entry name" value="PHOSPHOGLYCOLATE PHOSPHATASE"/>
    <property type="match status" value="1"/>
</dbReference>
<dbReference type="Pfam" id="PF13419">
    <property type="entry name" value="HAD_2"/>
    <property type="match status" value="1"/>
</dbReference>
<proteinExistence type="predicted"/>
<dbReference type="InterPro" id="IPR036412">
    <property type="entry name" value="HAD-like_sf"/>
</dbReference>
<gene>
    <name evidence="1" type="ORF">H8R27_04050</name>
</gene>
<keyword evidence="2" id="KW-1185">Reference proteome</keyword>
<evidence type="ECO:0000313" key="2">
    <source>
        <dbReference type="Proteomes" id="UP000605990"/>
    </source>
</evidence>
<dbReference type="Gene3D" id="1.10.150.240">
    <property type="entry name" value="Putative phosphatase, domain 2"/>
    <property type="match status" value="1"/>
</dbReference>
<dbReference type="EMBL" id="JACRUN010000001">
    <property type="protein sequence ID" value="MBC5834050.1"/>
    <property type="molecule type" value="Genomic_DNA"/>
</dbReference>
<dbReference type="SFLD" id="SFLDS00003">
    <property type="entry name" value="Haloacid_Dehalogenase"/>
    <property type="match status" value="1"/>
</dbReference>
<dbReference type="NCBIfam" id="TIGR03351">
    <property type="entry name" value="PhnX-like"/>
    <property type="match status" value="1"/>
</dbReference>
<name>A0ABR7IW99_9FLAO</name>
<dbReference type="Proteomes" id="UP000605990">
    <property type="component" value="Unassembled WGS sequence"/>
</dbReference>
<dbReference type="SUPFAM" id="SSF56784">
    <property type="entry name" value="HAD-like"/>
    <property type="match status" value="1"/>
</dbReference>
<sequence>MSNTIKMVVLDMAGTTINEDNIVYKTLHKAVEEQGIEVDLSTVLKICAGKEKHKAIIDLLKNLGIENVDSKVVFENFKKNLEEAYDLYEIKPIDGVEAFFAELKNRGVIVVLNTGYDSKTANKLLSKLNWSVGNQIDALITADDVVTGRPSAEMINLAMEIFSISNSKNVLKAGDSAIDIEEGKSANCGLTVGVLSGAQNEEELIKASPDYIFQNVTQIINLFV</sequence>